<feature type="transmembrane region" description="Helical" evidence="8">
    <location>
        <begin position="254"/>
        <end position="277"/>
    </location>
</feature>
<feature type="transmembrane region" description="Helical" evidence="8">
    <location>
        <begin position="165"/>
        <end position="183"/>
    </location>
</feature>
<gene>
    <name evidence="10" type="ORF">IAD51_05275</name>
</gene>
<feature type="transmembrane region" description="Helical" evidence="8">
    <location>
        <begin position="87"/>
        <end position="111"/>
    </location>
</feature>
<dbReference type="AlphaFoldDB" id="A0A9D1L2I7"/>
<evidence type="ECO:0000256" key="5">
    <source>
        <dbReference type="ARBA" id="ARBA00022989"/>
    </source>
</evidence>
<feature type="domain" description="Acyltransferase 3" evidence="9">
    <location>
        <begin position="42"/>
        <end position="375"/>
    </location>
</feature>
<evidence type="ECO:0000256" key="4">
    <source>
        <dbReference type="ARBA" id="ARBA00022692"/>
    </source>
</evidence>
<dbReference type="InterPro" id="IPR002656">
    <property type="entry name" value="Acyl_transf_3_dom"/>
</dbReference>
<dbReference type="PANTHER" id="PTHR40074">
    <property type="entry name" value="O-ACETYLTRANSFERASE WECH"/>
    <property type="match status" value="1"/>
</dbReference>
<feature type="transmembrane region" description="Helical" evidence="8">
    <location>
        <begin position="289"/>
        <end position="308"/>
    </location>
</feature>
<feature type="transmembrane region" description="Helical" evidence="8">
    <location>
        <begin position="225"/>
        <end position="242"/>
    </location>
</feature>
<proteinExistence type="inferred from homology"/>
<feature type="region of interest" description="Disordered" evidence="7">
    <location>
        <begin position="1"/>
        <end position="21"/>
    </location>
</feature>
<evidence type="ECO:0000256" key="7">
    <source>
        <dbReference type="SAM" id="MobiDB-lite"/>
    </source>
</evidence>
<evidence type="ECO:0000256" key="1">
    <source>
        <dbReference type="ARBA" id="ARBA00004651"/>
    </source>
</evidence>
<keyword evidence="3" id="KW-1003">Cell membrane</keyword>
<evidence type="ECO:0000256" key="2">
    <source>
        <dbReference type="ARBA" id="ARBA00007400"/>
    </source>
</evidence>
<name>A0A9D1L2I7_9FIRM</name>
<feature type="transmembrane region" description="Helical" evidence="8">
    <location>
        <begin position="44"/>
        <end position="67"/>
    </location>
</feature>
<dbReference type="GO" id="GO:0009246">
    <property type="term" value="P:enterobacterial common antigen biosynthetic process"/>
    <property type="evidence" value="ECO:0007669"/>
    <property type="project" value="TreeGrafter"/>
</dbReference>
<evidence type="ECO:0000259" key="9">
    <source>
        <dbReference type="Pfam" id="PF01757"/>
    </source>
</evidence>
<dbReference type="EMBL" id="DVMN01000096">
    <property type="protein sequence ID" value="HIU21621.1"/>
    <property type="molecule type" value="Genomic_DNA"/>
</dbReference>
<dbReference type="GO" id="GO:0005886">
    <property type="term" value="C:plasma membrane"/>
    <property type="evidence" value="ECO:0007669"/>
    <property type="project" value="UniProtKB-SubCell"/>
</dbReference>
<keyword evidence="10" id="KW-0012">Acyltransferase</keyword>
<feature type="transmembrane region" description="Helical" evidence="8">
    <location>
        <begin position="195"/>
        <end position="219"/>
    </location>
</feature>
<evidence type="ECO:0000256" key="8">
    <source>
        <dbReference type="SAM" id="Phobius"/>
    </source>
</evidence>
<reference evidence="10" key="2">
    <citation type="journal article" date="2021" name="PeerJ">
        <title>Extensive microbial diversity within the chicken gut microbiome revealed by metagenomics and culture.</title>
        <authorList>
            <person name="Gilroy R."/>
            <person name="Ravi A."/>
            <person name="Getino M."/>
            <person name="Pursley I."/>
            <person name="Horton D.L."/>
            <person name="Alikhan N.F."/>
            <person name="Baker D."/>
            <person name="Gharbi K."/>
            <person name="Hall N."/>
            <person name="Watson M."/>
            <person name="Adriaenssens E.M."/>
            <person name="Foster-Nyarko E."/>
            <person name="Jarju S."/>
            <person name="Secka A."/>
            <person name="Antonio M."/>
            <person name="Oren A."/>
            <person name="Chaudhuri R.R."/>
            <person name="La Ragione R."/>
            <person name="Hildebrand F."/>
            <person name="Pallen M.J."/>
        </authorList>
    </citation>
    <scope>NUCLEOTIDE SEQUENCE</scope>
    <source>
        <strain evidence="10">1063</strain>
    </source>
</reference>
<feature type="transmembrane region" description="Helical" evidence="8">
    <location>
        <begin position="132"/>
        <end position="153"/>
    </location>
</feature>
<accession>A0A9D1L2I7</accession>
<evidence type="ECO:0000256" key="3">
    <source>
        <dbReference type="ARBA" id="ARBA00022475"/>
    </source>
</evidence>
<feature type="transmembrane region" description="Helical" evidence="8">
    <location>
        <begin position="320"/>
        <end position="340"/>
    </location>
</feature>
<sequence>MSTETQGLTDGGNAPSDAAVKTPAGADMLPAAAGKMERNVVLDILRIVAILFIVFHHFVINNVTAYTADGTGVTFSSLDTGVVVPQFIPMFLGSEFIDCILIVGVNLFFLLSGFFSIRLKPAKIVQLLLKTYVYFTLGELIAFAAGVTSYGSAADAAIGCLTAPAKYWFVLVYCALCIIAPLLNKFAEKLDGKSIALFVTASVVFCCFIGFISDFWFPYIGTNDGYSLLWAGVVYMYGRLISLRGFGTKRKPAFWFGVFAAAVLLNYTVVALLTAVAREGAWAWHMYGYNNPLVALVSVAFFMAFRTMRPVASDGRAAKAVSAVAGHTLGVYLIHCNNPIVSPYRAFLLSLTANTLWAQYLLLIPNVLIIFVGAVLIDMLFDKATHRLFAVLSRAAERFVIFLYNLLSQIFRRLFGSPDGATQ</sequence>
<evidence type="ECO:0000256" key="6">
    <source>
        <dbReference type="ARBA" id="ARBA00023136"/>
    </source>
</evidence>
<keyword evidence="10" id="KW-0808">Transferase</keyword>
<organism evidence="10 11">
    <name type="scientific">Candidatus Limadaptatus stercorigallinarum</name>
    <dbReference type="NCBI Taxonomy" id="2840845"/>
    <lineage>
        <taxon>Bacteria</taxon>
        <taxon>Bacillati</taxon>
        <taxon>Bacillota</taxon>
        <taxon>Clostridia</taxon>
        <taxon>Eubacteriales</taxon>
        <taxon>Candidatus Limadaptatus</taxon>
    </lineage>
</organism>
<comment type="similarity">
    <text evidence="2">Belongs to the acyltransferase 3 family.</text>
</comment>
<keyword evidence="6 8" id="KW-0472">Membrane</keyword>
<dbReference type="PANTHER" id="PTHR40074:SF2">
    <property type="entry name" value="O-ACETYLTRANSFERASE WECH"/>
    <property type="match status" value="1"/>
</dbReference>
<reference evidence="10" key="1">
    <citation type="submission" date="2020-10" db="EMBL/GenBank/DDBJ databases">
        <authorList>
            <person name="Gilroy R."/>
        </authorList>
    </citation>
    <scope>NUCLEOTIDE SEQUENCE</scope>
    <source>
        <strain evidence="10">1063</strain>
    </source>
</reference>
<keyword evidence="5 8" id="KW-1133">Transmembrane helix</keyword>
<comment type="caution">
    <text evidence="10">The sequence shown here is derived from an EMBL/GenBank/DDBJ whole genome shotgun (WGS) entry which is preliminary data.</text>
</comment>
<evidence type="ECO:0000313" key="11">
    <source>
        <dbReference type="Proteomes" id="UP000824088"/>
    </source>
</evidence>
<comment type="subcellular location">
    <subcellularLocation>
        <location evidence="1">Cell membrane</location>
        <topology evidence="1">Multi-pass membrane protein</topology>
    </subcellularLocation>
</comment>
<feature type="transmembrane region" description="Helical" evidence="8">
    <location>
        <begin position="360"/>
        <end position="381"/>
    </location>
</feature>
<dbReference type="GO" id="GO:0016413">
    <property type="term" value="F:O-acetyltransferase activity"/>
    <property type="evidence" value="ECO:0007669"/>
    <property type="project" value="TreeGrafter"/>
</dbReference>
<dbReference type="Pfam" id="PF01757">
    <property type="entry name" value="Acyl_transf_3"/>
    <property type="match status" value="1"/>
</dbReference>
<evidence type="ECO:0000313" key="10">
    <source>
        <dbReference type="EMBL" id="HIU21621.1"/>
    </source>
</evidence>
<protein>
    <submittedName>
        <fullName evidence="10">Acyltransferase</fullName>
    </submittedName>
</protein>
<dbReference type="Proteomes" id="UP000824088">
    <property type="component" value="Unassembled WGS sequence"/>
</dbReference>
<keyword evidence="4 8" id="KW-0812">Transmembrane</keyword>